<evidence type="ECO:0000313" key="2">
    <source>
        <dbReference type="EMBL" id="MDM1551202.1"/>
    </source>
</evidence>
<reference evidence="2" key="1">
    <citation type="submission" date="2020-06" db="EMBL/GenBank/DDBJ databases">
        <authorList>
            <person name="Dong N."/>
        </authorList>
    </citation>
    <scope>NUCLEOTIDE SEQUENCE</scope>
    <source>
        <strain evidence="2">210</strain>
    </source>
</reference>
<evidence type="ECO:0000313" key="3">
    <source>
        <dbReference type="Proteomes" id="UP001173578"/>
    </source>
</evidence>
<dbReference type="AlphaFoldDB" id="A0AAW7DKW9"/>
<comment type="caution">
    <text evidence="2">The sequence shown here is derived from an EMBL/GenBank/DDBJ whole genome shotgun (WGS) entry which is preliminary data.</text>
</comment>
<feature type="domain" description="DUF5675" evidence="1">
    <location>
        <begin position="5"/>
        <end position="115"/>
    </location>
</feature>
<dbReference type="EMBL" id="JACALR010000003">
    <property type="protein sequence ID" value="MDM1551202.1"/>
    <property type="molecule type" value="Genomic_DNA"/>
</dbReference>
<protein>
    <recommendedName>
        <fullName evidence="1">DUF5675 domain-containing protein</fullName>
    </recommendedName>
</protein>
<dbReference type="InterPro" id="IPR043732">
    <property type="entry name" value="DUF5675"/>
</dbReference>
<dbReference type="Proteomes" id="UP001173578">
    <property type="component" value="Unassembled WGS sequence"/>
</dbReference>
<evidence type="ECO:0000259" key="1">
    <source>
        <dbReference type="Pfam" id="PF18925"/>
    </source>
</evidence>
<reference evidence="2" key="2">
    <citation type="journal article" date="2022" name="Sci. Total Environ.">
        <title>Prevalence, transmission, and molecular epidemiology of tet(X)-positive bacteria among humans, animals, and environmental niches in China: An epidemiological, and genomic-based study.</title>
        <authorList>
            <person name="Dong N."/>
            <person name="Zeng Y."/>
            <person name="Cai C."/>
            <person name="Sun C."/>
            <person name="Lu J."/>
            <person name="Liu C."/>
            <person name="Zhou H."/>
            <person name="Sun Q."/>
            <person name="Shu L."/>
            <person name="Wang H."/>
            <person name="Wang Y."/>
            <person name="Wang S."/>
            <person name="Wu C."/>
            <person name="Chan E.W."/>
            <person name="Chen G."/>
            <person name="Shen Z."/>
            <person name="Chen S."/>
            <person name="Zhang R."/>
        </authorList>
    </citation>
    <scope>NUCLEOTIDE SEQUENCE</scope>
    <source>
        <strain evidence="2">210</strain>
    </source>
</reference>
<dbReference type="Pfam" id="PF18925">
    <property type="entry name" value="DUF5675"/>
    <property type="match status" value="1"/>
</dbReference>
<organism evidence="2 3">
    <name type="scientific">Empedobacter falsenii</name>
    <dbReference type="NCBI Taxonomy" id="343874"/>
    <lineage>
        <taxon>Bacteria</taxon>
        <taxon>Pseudomonadati</taxon>
        <taxon>Bacteroidota</taxon>
        <taxon>Flavobacteriia</taxon>
        <taxon>Flavobacteriales</taxon>
        <taxon>Weeksellaceae</taxon>
        <taxon>Empedobacter</taxon>
    </lineage>
</organism>
<proteinExistence type="predicted"/>
<dbReference type="RefSeq" id="WP_286485797.1">
    <property type="nucleotide sequence ID" value="NZ_JACALR010000003.1"/>
</dbReference>
<accession>A0AAW7DKW9</accession>
<name>A0AAW7DKW9_9FLAO</name>
<gene>
    <name evidence="2" type="ORF">HX095_08235</name>
</gene>
<sequence>MEIILNRVYLPEGTNGILWLQQQQFCFTIELPWRFNQSNNSCIPEGKYPLKKHYSQRFGWHILIDKVPQRGLILFHPANHAQKELRGCIAPVTSLTGEGKGVDSRTAFIRLRTIVYAYLARGEEVYLKIQKQLV</sequence>